<protein>
    <recommendedName>
        <fullName evidence="5">Large ribosomal subunit protein bL31B</fullName>
    </recommendedName>
</protein>
<organism evidence="6 7">
    <name type="scientific">Zobellella iuensis</name>
    <dbReference type="NCBI Taxonomy" id="2803811"/>
    <lineage>
        <taxon>Bacteria</taxon>
        <taxon>Pseudomonadati</taxon>
        <taxon>Pseudomonadota</taxon>
        <taxon>Gammaproteobacteria</taxon>
        <taxon>Aeromonadales</taxon>
        <taxon>Aeromonadaceae</taxon>
        <taxon>Zobellella</taxon>
    </lineage>
</organism>
<dbReference type="InterPro" id="IPR042105">
    <property type="entry name" value="Ribosomal_bL31_sf"/>
</dbReference>
<evidence type="ECO:0000313" key="7">
    <source>
        <dbReference type="Proteomes" id="UP000638570"/>
    </source>
</evidence>
<reference evidence="7" key="1">
    <citation type="submission" date="2021-01" db="EMBL/GenBank/DDBJ databases">
        <title>Genome public.</title>
        <authorList>
            <person name="Liu C."/>
            <person name="Sun Q."/>
        </authorList>
    </citation>
    <scope>NUCLEOTIDE SEQUENCE [LARGE SCALE GENOMIC DNA]</scope>
    <source>
        <strain evidence="7">CGMCC 1.18722</strain>
    </source>
</reference>
<dbReference type="Pfam" id="PF01197">
    <property type="entry name" value="Ribosomal_L31"/>
    <property type="match status" value="1"/>
</dbReference>
<evidence type="ECO:0000256" key="4">
    <source>
        <dbReference type="ARBA" id="ARBA00023274"/>
    </source>
</evidence>
<dbReference type="Gene3D" id="4.10.830.30">
    <property type="entry name" value="Ribosomal protein L31"/>
    <property type="match status" value="1"/>
</dbReference>
<keyword evidence="3 5" id="KW-0689">Ribosomal protein</keyword>
<keyword evidence="4 5" id="KW-0687">Ribonucleoprotein</keyword>
<evidence type="ECO:0000256" key="2">
    <source>
        <dbReference type="ARBA" id="ARBA00011838"/>
    </source>
</evidence>
<dbReference type="HAMAP" id="MF_00502">
    <property type="entry name" value="Ribosomal_bL31_2"/>
    <property type="match status" value="1"/>
</dbReference>
<dbReference type="NCBIfam" id="TIGR00105">
    <property type="entry name" value="L31"/>
    <property type="match status" value="1"/>
</dbReference>
<dbReference type="PRINTS" id="PR01249">
    <property type="entry name" value="RIBOSOMALL31"/>
</dbReference>
<evidence type="ECO:0000256" key="5">
    <source>
        <dbReference type="HAMAP-Rule" id="MF_00502"/>
    </source>
</evidence>
<dbReference type="PROSITE" id="PS01143">
    <property type="entry name" value="RIBOSOMAL_L31"/>
    <property type="match status" value="1"/>
</dbReference>
<dbReference type="InterPro" id="IPR034704">
    <property type="entry name" value="Ribosomal_bL28/bL31-like_sf"/>
</dbReference>
<dbReference type="PANTHER" id="PTHR33280">
    <property type="entry name" value="50S RIBOSOMAL PROTEIN L31, CHLOROPLASTIC"/>
    <property type="match status" value="1"/>
</dbReference>
<comment type="subunit">
    <text evidence="2 5">Part of the 50S ribosomal subunit.</text>
</comment>
<dbReference type="InterPro" id="IPR027493">
    <property type="entry name" value="Ribosomal_bL31_B"/>
</dbReference>
<dbReference type="SUPFAM" id="SSF143800">
    <property type="entry name" value="L28p-like"/>
    <property type="match status" value="1"/>
</dbReference>
<accession>A0ABS1QWC4</accession>
<sequence>MKTGIHPEYRQVVFHDASADTYFKVGSTMNSQESILWSDGKHYPLVRLDVSSASHPFYTGQQRTVAAEGRVRQFQRRFKGMASGGIK</sequence>
<evidence type="ECO:0000256" key="3">
    <source>
        <dbReference type="ARBA" id="ARBA00022980"/>
    </source>
</evidence>
<evidence type="ECO:0000313" key="6">
    <source>
        <dbReference type="EMBL" id="MBL1379165.1"/>
    </source>
</evidence>
<dbReference type="RefSeq" id="WP_202088227.1">
    <property type="nucleotide sequence ID" value="NZ_JAERTZ010000032.1"/>
</dbReference>
<dbReference type="NCBIfam" id="NF002462">
    <property type="entry name" value="PRK01678.1"/>
    <property type="match status" value="1"/>
</dbReference>
<dbReference type="EMBL" id="JAERTZ010000032">
    <property type="protein sequence ID" value="MBL1379165.1"/>
    <property type="molecule type" value="Genomic_DNA"/>
</dbReference>
<comment type="similarity">
    <text evidence="1 5">Belongs to the bacterial ribosomal protein bL31 family. Type B subfamily.</text>
</comment>
<gene>
    <name evidence="5" type="primary">rpmE2</name>
    <name evidence="6" type="ORF">JKV55_17840</name>
</gene>
<dbReference type="Proteomes" id="UP000638570">
    <property type="component" value="Unassembled WGS sequence"/>
</dbReference>
<dbReference type="PANTHER" id="PTHR33280:SF1">
    <property type="entry name" value="LARGE RIBOSOMAL SUBUNIT PROTEIN BL31C"/>
    <property type="match status" value="1"/>
</dbReference>
<proteinExistence type="inferred from homology"/>
<dbReference type="GO" id="GO:0005840">
    <property type="term" value="C:ribosome"/>
    <property type="evidence" value="ECO:0007669"/>
    <property type="project" value="UniProtKB-KW"/>
</dbReference>
<dbReference type="InterPro" id="IPR002150">
    <property type="entry name" value="Ribosomal_bL31"/>
</dbReference>
<keyword evidence="7" id="KW-1185">Reference proteome</keyword>
<name>A0ABS1QWC4_9GAMM</name>
<evidence type="ECO:0000256" key="1">
    <source>
        <dbReference type="ARBA" id="ARBA00008196"/>
    </source>
</evidence>
<comment type="caution">
    <text evidence="6">The sequence shown here is derived from an EMBL/GenBank/DDBJ whole genome shotgun (WGS) entry which is preliminary data.</text>
</comment>